<dbReference type="PANTHER" id="PTHR43677">
    <property type="entry name" value="SHORT-CHAIN DEHYDROGENASE/REDUCTASE"/>
    <property type="match status" value="1"/>
</dbReference>
<dbReference type="PATRIC" id="fig|1293598.4.peg.2306"/>
<dbReference type="InterPro" id="IPR020843">
    <property type="entry name" value="ER"/>
</dbReference>
<organism evidence="2 3">
    <name type="scientific">Lacticaseibacillus saniviri JCM 17471 = DSM 24301</name>
    <dbReference type="NCBI Taxonomy" id="1293598"/>
    <lineage>
        <taxon>Bacteria</taxon>
        <taxon>Bacillati</taxon>
        <taxon>Bacillota</taxon>
        <taxon>Bacilli</taxon>
        <taxon>Lactobacillales</taxon>
        <taxon>Lactobacillaceae</taxon>
        <taxon>Lacticaseibacillus</taxon>
    </lineage>
</organism>
<dbReference type="Gene3D" id="3.40.50.720">
    <property type="entry name" value="NAD(P)-binding Rossmann-like Domain"/>
    <property type="match status" value="1"/>
</dbReference>
<evidence type="ECO:0000313" key="2">
    <source>
        <dbReference type="EMBL" id="KRO17718.1"/>
    </source>
</evidence>
<reference evidence="2 3" key="1">
    <citation type="journal article" date="2015" name="Genome Announc.">
        <title>Expanding the biotechnology potential of lactobacilli through comparative genomics of 213 strains and associated genera.</title>
        <authorList>
            <person name="Sun Z."/>
            <person name="Harris H.M."/>
            <person name="McCann A."/>
            <person name="Guo C."/>
            <person name="Argimon S."/>
            <person name="Zhang W."/>
            <person name="Yang X."/>
            <person name="Jeffery I.B."/>
            <person name="Cooney J.C."/>
            <person name="Kagawa T.F."/>
            <person name="Liu W."/>
            <person name="Song Y."/>
            <person name="Salvetti E."/>
            <person name="Wrobel A."/>
            <person name="Rasinkangas P."/>
            <person name="Parkhill J."/>
            <person name="Rea M.C."/>
            <person name="O'Sullivan O."/>
            <person name="Ritari J."/>
            <person name="Douillard F.P."/>
            <person name="Paul Ross R."/>
            <person name="Yang R."/>
            <person name="Briner A.E."/>
            <person name="Felis G.E."/>
            <person name="de Vos W.M."/>
            <person name="Barrangou R."/>
            <person name="Klaenhammer T.R."/>
            <person name="Caufield P.W."/>
            <person name="Cui Y."/>
            <person name="Zhang H."/>
            <person name="O'Toole P.W."/>
        </authorList>
    </citation>
    <scope>NUCLEOTIDE SEQUENCE [LARGE SCALE GENOMIC DNA]</scope>
    <source>
        <strain evidence="2 3">DSM 24301</strain>
    </source>
</reference>
<name>A0A0R2MW50_9LACO</name>
<gene>
    <name evidence="2" type="ORF">IV56_GL002204</name>
</gene>
<dbReference type="EMBL" id="JQCE01000009">
    <property type="protein sequence ID" value="KRO17718.1"/>
    <property type="molecule type" value="Genomic_DNA"/>
</dbReference>
<proteinExistence type="predicted"/>
<dbReference type="SUPFAM" id="SSF50129">
    <property type="entry name" value="GroES-like"/>
    <property type="match status" value="1"/>
</dbReference>
<dbReference type="InterPro" id="IPR036291">
    <property type="entry name" value="NAD(P)-bd_dom_sf"/>
</dbReference>
<dbReference type="PANTHER" id="PTHR43677:SF11">
    <property type="entry name" value="ZINC-CONTAINING ALCOHOL DEHYDROGENASE"/>
    <property type="match status" value="1"/>
</dbReference>
<dbReference type="InterPro" id="IPR013149">
    <property type="entry name" value="ADH-like_C"/>
</dbReference>
<dbReference type="InterPro" id="IPR051397">
    <property type="entry name" value="Zn-ADH-like_protein"/>
</dbReference>
<dbReference type="RefSeq" id="WP_056992583.1">
    <property type="nucleotide sequence ID" value="NZ_JQCE01000009.1"/>
</dbReference>
<feature type="domain" description="Enoyl reductase (ER)" evidence="1">
    <location>
        <begin position="10"/>
        <end position="311"/>
    </location>
</feature>
<dbReference type="STRING" id="1293598.IV56_GL002204"/>
<dbReference type="SMART" id="SM00829">
    <property type="entry name" value="PKS_ER"/>
    <property type="match status" value="1"/>
</dbReference>
<dbReference type="SUPFAM" id="SSF51735">
    <property type="entry name" value="NAD(P)-binding Rossmann-fold domains"/>
    <property type="match status" value="1"/>
</dbReference>
<dbReference type="Gene3D" id="3.90.180.10">
    <property type="entry name" value="Medium-chain alcohol dehydrogenases, catalytic domain"/>
    <property type="match status" value="1"/>
</dbReference>
<accession>A0A0R2MW50</accession>
<sequence>MKAIIVRDFTTGPRFETDFSTPTPTDNEALIHVTASSLSNRARSGAMGAHYSSNGKLPMIPGVDGIGTLVDGQKVYFISEGSFAEEVAVPKGHWVPVPAGLDDAKLAGMMNPALSSWMALKYRADFQPGQKVMILGATGNAGALAVQIAHRMGASEVIAVARNTQKLQALTQLGATQLVDLSGDPETVKADLAKAGSDVDIILDYLWGDVSANAMRAIIPNRHDDEQLLKWVEIGSSAGQTAPIPGAAFRAVTLELIGSGQGSVAPKYILQSLAEILAAEAETPFTFTIHQLPLSDFEEGWQDRGSGRIVFTM</sequence>
<dbReference type="InterPro" id="IPR011032">
    <property type="entry name" value="GroES-like_sf"/>
</dbReference>
<comment type="caution">
    <text evidence="2">The sequence shown here is derived from an EMBL/GenBank/DDBJ whole genome shotgun (WGS) entry which is preliminary data.</text>
</comment>
<dbReference type="GO" id="GO:0016491">
    <property type="term" value="F:oxidoreductase activity"/>
    <property type="evidence" value="ECO:0007669"/>
    <property type="project" value="InterPro"/>
</dbReference>
<evidence type="ECO:0000313" key="3">
    <source>
        <dbReference type="Proteomes" id="UP000050969"/>
    </source>
</evidence>
<dbReference type="AlphaFoldDB" id="A0A0R2MW50"/>
<dbReference type="Proteomes" id="UP000050969">
    <property type="component" value="Unassembled WGS sequence"/>
</dbReference>
<protein>
    <recommendedName>
        <fullName evidence="1">Enoyl reductase (ER) domain-containing protein</fullName>
    </recommendedName>
</protein>
<dbReference type="Pfam" id="PF00107">
    <property type="entry name" value="ADH_zinc_N"/>
    <property type="match status" value="1"/>
</dbReference>
<evidence type="ECO:0000259" key="1">
    <source>
        <dbReference type="SMART" id="SM00829"/>
    </source>
</evidence>
<keyword evidence="3" id="KW-1185">Reference proteome</keyword>